<evidence type="ECO:0000313" key="3">
    <source>
        <dbReference type="EMBL" id="MFC5673951.1"/>
    </source>
</evidence>
<evidence type="ECO:0000313" key="4">
    <source>
        <dbReference type="Proteomes" id="UP001596183"/>
    </source>
</evidence>
<feature type="region of interest" description="Disordered" evidence="2">
    <location>
        <begin position="1"/>
        <end position="25"/>
    </location>
</feature>
<proteinExistence type="predicted"/>
<organism evidence="3 4">
    <name type="scientific">Streptomyces incanus</name>
    <dbReference type="NCBI Taxonomy" id="887453"/>
    <lineage>
        <taxon>Bacteria</taxon>
        <taxon>Bacillati</taxon>
        <taxon>Actinomycetota</taxon>
        <taxon>Actinomycetes</taxon>
        <taxon>Kitasatosporales</taxon>
        <taxon>Streptomycetaceae</taxon>
        <taxon>Streptomyces</taxon>
    </lineage>
</organism>
<name>A0ABW0XZQ2_9ACTN</name>
<sequence length="121" mass="13192">MDGRREHHRTAPGRSAQTGPGTSTYLTSQAATKSYRMDHNHAARTVDLTADADAFCEYPPDPLVPFRGSRFYQRIRVTADPSATVIPGEAGRPDGRLLFADRAHLAPRRPTCARCRAAGTA</sequence>
<reference evidence="4" key="1">
    <citation type="journal article" date="2019" name="Int. J. Syst. Evol. Microbiol.">
        <title>The Global Catalogue of Microorganisms (GCM) 10K type strain sequencing project: providing services to taxonomists for standard genome sequencing and annotation.</title>
        <authorList>
            <consortium name="The Broad Institute Genomics Platform"/>
            <consortium name="The Broad Institute Genome Sequencing Center for Infectious Disease"/>
            <person name="Wu L."/>
            <person name="Ma J."/>
        </authorList>
    </citation>
    <scope>NUCLEOTIDE SEQUENCE [LARGE SCALE GENOMIC DNA]</scope>
    <source>
        <strain evidence="4">JCM 13852</strain>
    </source>
</reference>
<feature type="compositionally biased region" description="Polar residues" evidence="2">
    <location>
        <begin position="15"/>
        <end position="25"/>
    </location>
</feature>
<keyword evidence="1" id="KW-0143">Chaperone</keyword>
<keyword evidence="4" id="KW-1185">Reference proteome</keyword>
<dbReference type="InterPro" id="IPR002669">
    <property type="entry name" value="UreD"/>
</dbReference>
<protein>
    <submittedName>
        <fullName evidence="3">Urease accessory protein UreD</fullName>
    </submittedName>
</protein>
<dbReference type="Pfam" id="PF01774">
    <property type="entry name" value="UreD"/>
    <property type="match status" value="1"/>
</dbReference>
<dbReference type="RefSeq" id="WP_381218233.1">
    <property type="nucleotide sequence ID" value="NZ_JBHSPC010000100.1"/>
</dbReference>
<feature type="compositionally biased region" description="Basic residues" evidence="2">
    <location>
        <begin position="1"/>
        <end position="11"/>
    </location>
</feature>
<comment type="caution">
    <text evidence="3">The sequence shown here is derived from an EMBL/GenBank/DDBJ whole genome shotgun (WGS) entry which is preliminary data.</text>
</comment>
<accession>A0ABW0XZQ2</accession>
<gene>
    <name evidence="3" type="ORF">ACFP2V_28855</name>
</gene>
<dbReference type="Proteomes" id="UP001596183">
    <property type="component" value="Unassembled WGS sequence"/>
</dbReference>
<dbReference type="EMBL" id="JBHSPC010000100">
    <property type="protein sequence ID" value="MFC5673951.1"/>
    <property type="molecule type" value="Genomic_DNA"/>
</dbReference>
<evidence type="ECO:0000256" key="1">
    <source>
        <dbReference type="ARBA" id="ARBA00023186"/>
    </source>
</evidence>
<evidence type="ECO:0000256" key="2">
    <source>
        <dbReference type="SAM" id="MobiDB-lite"/>
    </source>
</evidence>